<comment type="caution">
    <text evidence="2">The sequence shown here is derived from an EMBL/GenBank/DDBJ whole genome shotgun (WGS) entry which is preliminary data.</text>
</comment>
<dbReference type="AlphaFoldDB" id="A0AAD3SR65"/>
<reference evidence="2" key="1">
    <citation type="submission" date="2023-05" db="EMBL/GenBank/DDBJ databases">
        <title>Nepenthes gracilis genome sequencing.</title>
        <authorList>
            <person name="Fukushima K."/>
        </authorList>
    </citation>
    <scope>NUCLEOTIDE SEQUENCE</scope>
    <source>
        <strain evidence="2">SING2019-196</strain>
    </source>
</reference>
<protein>
    <submittedName>
        <fullName evidence="2">Uncharacterized protein</fullName>
    </submittedName>
</protein>
<evidence type="ECO:0000313" key="3">
    <source>
        <dbReference type="Proteomes" id="UP001279734"/>
    </source>
</evidence>
<sequence>MALRLEKQMANDTVVKYEGFASRIEGNNSHEIINNVGPLQKASDTTAVDPKHEGGGNVDEDVVEGN</sequence>
<keyword evidence="3" id="KW-1185">Reference proteome</keyword>
<gene>
    <name evidence="2" type="ORF">Nepgr_016942</name>
</gene>
<accession>A0AAD3SR65</accession>
<name>A0AAD3SR65_NEPGR</name>
<dbReference type="EMBL" id="BSYO01000015">
    <property type="protein sequence ID" value="GMH15101.1"/>
    <property type="molecule type" value="Genomic_DNA"/>
</dbReference>
<dbReference type="Proteomes" id="UP001279734">
    <property type="component" value="Unassembled WGS sequence"/>
</dbReference>
<evidence type="ECO:0000313" key="2">
    <source>
        <dbReference type="EMBL" id="GMH15101.1"/>
    </source>
</evidence>
<evidence type="ECO:0000256" key="1">
    <source>
        <dbReference type="SAM" id="MobiDB-lite"/>
    </source>
</evidence>
<proteinExistence type="predicted"/>
<organism evidence="2 3">
    <name type="scientific">Nepenthes gracilis</name>
    <name type="common">Slender pitcher plant</name>
    <dbReference type="NCBI Taxonomy" id="150966"/>
    <lineage>
        <taxon>Eukaryota</taxon>
        <taxon>Viridiplantae</taxon>
        <taxon>Streptophyta</taxon>
        <taxon>Embryophyta</taxon>
        <taxon>Tracheophyta</taxon>
        <taxon>Spermatophyta</taxon>
        <taxon>Magnoliopsida</taxon>
        <taxon>eudicotyledons</taxon>
        <taxon>Gunneridae</taxon>
        <taxon>Pentapetalae</taxon>
        <taxon>Caryophyllales</taxon>
        <taxon>Nepenthaceae</taxon>
        <taxon>Nepenthes</taxon>
    </lineage>
</organism>
<feature type="region of interest" description="Disordered" evidence="1">
    <location>
        <begin position="39"/>
        <end position="66"/>
    </location>
</feature>